<feature type="domain" description="Cobalamin synthesis G N-terminal" evidence="2">
    <location>
        <begin position="57"/>
        <end position="137"/>
    </location>
</feature>
<dbReference type="Proteomes" id="UP000049979">
    <property type="component" value="Unassembled WGS sequence"/>
</dbReference>
<dbReference type="SUPFAM" id="SSF159672">
    <property type="entry name" value="CbiG N-terminal domain-like"/>
    <property type="match status" value="1"/>
</dbReference>
<evidence type="ECO:0000259" key="2">
    <source>
        <dbReference type="Pfam" id="PF11760"/>
    </source>
</evidence>
<evidence type="ECO:0000259" key="3">
    <source>
        <dbReference type="Pfam" id="PF11761"/>
    </source>
</evidence>
<reference evidence="5" key="1">
    <citation type="submission" date="2015-05" db="EMBL/GenBank/DDBJ databases">
        <authorList>
            <consortium name="Pathogen Informatics"/>
        </authorList>
    </citation>
    <scope>NUCLEOTIDE SEQUENCE [LARGE SCALE GENOMIC DNA]</scope>
    <source>
        <strain evidence="5">M72</strain>
    </source>
</reference>
<dbReference type="Gene3D" id="3.40.50.11220">
    <property type="match status" value="1"/>
</dbReference>
<dbReference type="InterPro" id="IPR052553">
    <property type="entry name" value="CbiG_hydrolase"/>
</dbReference>
<keyword evidence="5" id="KW-1185">Reference proteome</keyword>
<gene>
    <name evidence="4" type="ORF">M72_11001</name>
</gene>
<dbReference type="Gene3D" id="3.30.420.180">
    <property type="entry name" value="CobE/GbiG C-terminal domain"/>
    <property type="match status" value="1"/>
</dbReference>
<dbReference type="PANTHER" id="PTHR37477">
    <property type="entry name" value="COBALT-PRECORRIN-5A HYDROLASE"/>
    <property type="match status" value="1"/>
</dbReference>
<dbReference type="PANTHER" id="PTHR37477:SF1">
    <property type="entry name" value="COBALT-PRECORRIN-5A HYDROLASE"/>
    <property type="match status" value="1"/>
</dbReference>
<dbReference type="EMBL" id="CVRR01000037">
    <property type="protein sequence ID" value="CRL40916.1"/>
    <property type="molecule type" value="Genomic_DNA"/>
</dbReference>
<protein>
    <submittedName>
        <fullName evidence="4">Cobalamin biosynthesis protein CbiG</fullName>
    </submittedName>
</protein>
<organism evidence="4 5">
    <name type="scientific">Roseburia faecis</name>
    <dbReference type="NCBI Taxonomy" id="301302"/>
    <lineage>
        <taxon>Bacteria</taxon>
        <taxon>Bacillati</taxon>
        <taxon>Bacillota</taxon>
        <taxon>Clostridia</taxon>
        <taxon>Lachnospirales</taxon>
        <taxon>Lachnospiraceae</taxon>
        <taxon>Roseburia</taxon>
    </lineage>
</organism>
<dbReference type="Pfam" id="PF11761">
    <property type="entry name" value="CbiG_mid"/>
    <property type="match status" value="1"/>
</dbReference>
<proteinExistence type="predicted"/>
<dbReference type="InterPro" id="IPR021745">
    <property type="entry name" value="CbiG_mid"/>
</dbReference>
<dbReference type="Pfam" id="PF01890">
    <property type="entry name" value="CbiG_C"/>
    <property type="match status" value="1"/>
</dbReference>
<feature type="domain" description="CobE/GbiG C-terminal" evidence="1">
    <location>
        <begin position="235"/>
        <end position="352"/>
    </location>
</feature>
<evidence type="ECO:0000313" key="4">
    <source>
        <dbReference type="EMBL" id="CRL40916.1"/>
    </source>
</evidence>
<dbReference type="InterPro" id="IPR002750">
    <property type="entry name" value="CobE/GbiG_C"/>
</dbReference>
<evidence type="ECO:0000313" key="5">
    <source>
        <dbReference type="Proteomes" id="UP000049979"/>
    </source>
</evidence>
<sequence>MILYMTWFSERGRELVARITELSLSVSYGFWQSRYGGHPAVSKIQIRERGNRSLPDFLEEAFAQQFPVIFIGALGIAVRAIAPLIRHKTVDSPVLVLDEAGQFVIPVLSGHLGGANELAQQIAESLHSAAVVTTATDVNGLFAVDVFARKNGLRVCNPEAIRHVSGKLLQGEIIVMAVDPACMSPEEMAELQPPKEVKLISWNEAQAEHAVDVWITKKEPQEDRKTLVLAPKTAVLGMGCRKNKSYNEIKQMIKTMVDSREIDLDDIYALASVDVKEKEPGLQELAQHLRVPFVVFSAGELKKVPGDFTASAFVAQTVGVDNVCERAAVAAADGGSLLIHKQAMDGVTIAVAKREKIVLQFV</sequence>
<dbReference type="GO" id="GO:0009236">
    <property type="term" value="P:cobalamin biosynthetic process"/>
    <property type="evidence" value="ECO:0007669"/>
    <property type="project" value="InterPro"/>
</dbReference>
<accession>A0A0M6WTN4</accession>
<dbReference type="STRING" id="301302.ERS852420_01698"/>
<dbReference type="InterPro" id="IPR021744">
    <property type="entry name" value="CbiG_N"/>
</dbReference>
<dbReference type="Pfam" id="PF11760">
    <property type="entry name" value="CbiG_N"/>
    <property type="match status" value="1"/>
</dbReference>
<evidence type="ECO:0000259" key="1">
    <source>
        <dbReference type="Pfam" id="PF01890"/>
    </source>
</evidence>
<dbReference type="AlphaFoldDB" id="A0A0M6WTN4"/>
<dbReference type="InterPro" id="IPR036518">
    <property type="entry name" value="CobE/GbiG_C_sf"/>
</dbReference>
<name>A0A0M6WTN4_9FIRM</name>
<dbReference type="RefSeq" id="WP_055068355.1">
    <property type="nucleotide sequence ID" value="NZ_CP173697.1"/>
</dbReference>
<dbReference type="OrthoDB" id="9781023at2"/>
<dbReference type="SUPFAM" id="SSF159664">
    <property type="entry name" value="CobE/GbiG C-terminal domain-like"/>
    <property type="match status" value="1"/>
</dbReference>
<feature type="domain" description="Cobalamin biosynthesis central region" evidence="3">
    <location>
        <begin position="142"/>
        <end position="231"/>
    </location>
</feature>
<dbReference type="InterPro" id="IPR038029">
    <property type="entry name" value="GbiG_N_sf"/>
</dbReference>